<dbReference type="Gene3D" id="3.30.430.20">
    <property type="entry name" value="Gnk2 domain, C-X8-C-X2-C motif"/>
    <property type="match status" value="1"/>
</dbReference>
<evidence type="ECO:0000256" key="2">
    <source>
        <dbReference type="ARBA" id="ARBA00022525"/>
    </source>
</evidence>
<dbReference type="EMBL" id="PKMF04000189">
    <property type="protein sequence ID" value="KAK7844220.1"/>
    <property type="molecule type" value="Genomic_DNA"/>
</dbReference>
<keyword evidence="8" id="KW-1185">Reference proteome</keyword>
<organism evidence="7 8">
    <name type="scientific">Quercus suber</name>
    <name type="common">Cork oak</name>
    <dbReference type="NCBI Taxonomy" id="58331"/>
    <lineage>
        <taxon>Eukaryota</taxon>
        <taxon>Viridiplantae</taxon>
        <taxon>Streptophyta</taxon>
        <taxon>Embryophyta</taxon>
        <taxon>Tracheophyta</taxon>
        <taxon>Spermatophyta</taxon>
        <taxon>Magnoliopsida</taxon>
        <taxon>eudicotyledons</taxon>
        <taxon>Gunneridae</taxon>
        <taxon>Pentapetalae</taxon>
        <taxon>rosids</taxon>
        <taxon>fabids</taxon>
        <taxon>Fagales</taxon>
        <taxon>Fagaceae</taxon>
        <taxon>Quercus</taxon>
    </lineage>
</organism>
<comment type="subcellular location">
    <subcellularLocation>
        <location evidence="1">Secreted</location>
    </subcellularLocation>
</comment>
<evidence type="ECO:0000313" key="8">
    <source>
        <dbReference type="Proteomes" id="UP000237347"/>
    </source>
</evidence>
<dbReference type="PANTHER" id="PTHR32411:SF43">
    <property type="entry name" value="CYSTEINE-RICH REPEAT SECRETORY PROTEIN 38"/>
    <property type="match status" value="1"/>
</dbReference>
<dbReference type="InterPro" id="IPR038408">
    <property type="entry name" value="GNK2_sf"/>
</dbReference>
<accession>A0AAW0KXN4</accession>
<comment type="caution">
    <text evidence="7">The sequence shown here is derived from an EMBL/GenBank/DDBJ whole genome shotgun (WGS) entry which is preliminary data.</text>
</comment>
<dbReference type="Proteomes" id="UP000237347">
    <property type="component" value="Unassembled WGS sequence"/>
</dbReference>
<dbReference type="PROSITE" id="PS51473">
    <property type="entry name" value="GNK2"/>
    <property type="match status" value="1"/>
</dbReference>
<feature type="domain" description="Gnk2-homologous" evidence="6">
    <location>
        <begin position="1"/>
        <end position="62"/>
    </location>
</feature>
<keyword evidence="2" id="KW-0964">Secreted</keyword>
<evidence type="ECO:0000313" key="7">
    <source>
        <dbReference type="EMBL" id="KAK7844220.1"/>
    </source>
</evidence>
<dbReference type="InterPro" id="IPR050581">
    <property type="entry name" value="CRR_secretory_protein"/>
</dbReference>
<proteinExistence type="inferred from homology"/>
<evidence type="ECO:0000256" key="3">
    <source>
        <dbReference type="ARBA" id="ARBA00022729"/>
    </source>
</evidence>
<sequence>MEKLDDSNNLYGLAQCTRDLSSFFCETCFNNTIRTLSHYCYGKQGGRVNTGSSCIRYENYGTHDELKPWLSKD</sequence>
<dbReference type="AlphaFoldDB" id="A0AAW0KXN4"/>
<gene>
    <name evidence="7" type="primary">CRRSP38_25</name>
    <name evidence="7" type="ORF">CFP56_011082</name>
</gene>
<protein>
    <submittedName>
        <fullName evidence="7">Cysteine-rich repeat secretory protein 38</fullName>
    </submittedName>
</protein>
<evidence type="ECO:0000259" key="6">
    <source>
        <dbReference type="PROSITE" id="PS51473"/>
    </source>
</evidence>
<keyword evidence="3" id="KW-0732">Signal</keyword>
<keyword evidence="4" id="KW-0677">Repeat</keyword>
<reference evidence="7 8" key="1">
    <citation type="journal article" date="2018" name="Sci. Data">
        <title>The draft genome sequence of cork oak.</title>
        <authorList>
            <person name="Ramos A.M."/>
            <person name="Usie A."/>
            <person name="Barbosa P."/>
            <person name="Barros P.M."/>
            <person name="Capote T."/>
            <person name="Chaves I."/>
            <person name="Simoes F."/>
            <person name="Abreu I."/>
            <person name="Carrasquinho I."/>
            <person name="Faro C."/>
            <person name="Guimaraes J.B."/>
            <person name="Mendonca D."/>
            <person name="Nobrega F."/>
            <person name="Rodrigues L."/>
            <person name="Saibo N.J.M."/>
            <person name="Varela M.C."/>
            <person name="Egas C."/>
            <person name="Matos J."/>
            <person name="Miguel C.M."/>
            <person name="Oliveira M.M."/>
            <person name="Ricardo C.P."/>
            <person name="Goncalves S."/>
        </authorList>
    </citation>
    <scope>NUCLEOTIDE SEQUENCE [LARGE SCALE GENOMIC DNA]</scope>
    <source>
        <strain evidence="8">cv. HL8</strain>
    </source>
</reference>
<dbReference type="Pfam" id="PF01657">
    <property type="entry name" value="Stress-antifung"/>
    <property type="match status" value="1"/>
</dbReference>
<dbReference type="PANTHER" id="PTHR32411">
    <property type="entry name" value="CYSTEINE-RICH REPEAT SECRETORY PROTEIN 38-RELATED"/>
    <property type="match status" value="1"/>
</dbReference>
<evidence type="ECO:0000256" key="5">
    <source>
        <dbReference type="ARBA" id="ARBA00038515"/>
    </source>
</evidence>
<dbReference type="GO" id="GO:0005576">
    <property type="term" value="C:extracellular region"/>
    <property type="evidence" value="ECO:0007669"/>
    <property type="project" value="UniProtKB-SubCell"/>
</dbReference>
<name>A0AAW0KXN4_QUESU</name>
<dbReference type="CDD" id="cd23509">
    <property type="entry name" value="Gnk2-like"/>
    <property type="match status" value="1"/>
</dbReference>
<comment type="similarity">
    <text evidence="5">Belongs to the cysteine-rich repeat secretory protein family.</text>
</comment>
<evidence type="ECO:0000256" key="1">
    <source>
        <dbReference type="ARBA" id="ARBA00004613"/>
    </source>
</evidence>
<dbReference type="InterPro" id="IPR002902">
    <property type="entry name" value="GNK2"/>
</dbReference>
<evidence type="ECO:0000256" key="4">
    <source>
        <dbReference type="ARBA" id="ARBA00022737"/>
    </source>
</evidence>